<dbReference type="GO" id="GO:0051301">
    <property type="term" value="P:cell division"/>
    <property type="evidence" value="ECO:0007669"/>
    <property type="project" value="UniProtKB-KW"/>
</dbReference>
<dbReference type="Gene3D" id="1.10.443.10">
    <property type="entry name" value="Intergrase catalytic core"/>
    <property type="match status" value="1"/>
</dbReference>
<dbReference type="InterPro" id="IPR004107">
    <property type="entry name" value="Integrase_SAM-like_N"/>
</dbReference>
<dbReference type="PANTHER" id="PTHR30349:SF81">
    <property type="entry name" value="TYROSINE RECOMBINASE XERC"/>
    <property type="match status" value="1"/>
</dbReference>
<evidence type="ECO:0000256" key="4">
    <source>
        <dbReference type="ARBA" id="ARBA00022829"/>
    </source>
</evidence>
<evidence type="ECO:0000313" key="12">
    <source>
        <dbReference type="EMBL" id="SUO98655.1"/>
    </source>
</evidence>
<keyword evidence="7 9" id="KW-0233">DNA recombination</keyword>
<dbReference type="InterPro" id="IPR023009">
    <property type="entry name" value="Tyrosine_recombinase_XerC/XerD"/>
</dbReference>
<protein>
    <recommendedName>
        <fullName evidence="9">Tyrosine recombinase XerC</fullName>
    </recommendedName>
</protein>
<name>A0A380N1H6_9GAMM</name>
<feature type="active site" description="O-(3'-phospho-DNA)-tyrosine intermediate" evidence="9">
    <location>
        <position position="271"/>
    </location>
</feature>
<feature type="active site" evidence="9">
    <location>
        <position position="142"/>
    </location>
</feature>
<reference evidence="12 13" key="1">
    <citation type="submission" date="2018-06" db="EMBL/GenBank/DDBJ databases">
        <authorList>
            <consortium name="Pathogen Informatics"/>
            <person name="Doyle S."/>
        </authorList>
    </citation>
    <scope>NUCLEOTIDE SEQUENCE [LARGE SCALE GENOMIC DNA]</scope>
    <source>
        <strain evidence="12 13">NCTC10717</strain>
    </source>
</reference>
<keyword evidence="2 9" id="KW-0963">Cytoplasm</keyword>
<feature type="active site" evidence="9">
    <location>
        <position position="262"/>
    </location>
</feature>
<evidence type="ECO:0000256" key="3">
    <source>
        <dbReference type="ARBA" id="ARBA00022618"/>
    </source>
</evidence>
<dbReference type="InterPro" id="IPR044068">
    <property type="entry name" value="CB"/>
</dbReference>
<dbReference type="GO" id="GO:0007059">
    <property type="term" value="P:chromosome segregation"/>
    <property type="evidence" value="ECO:0007669"/>
    <property type="project" value="UniProtKB-UniRule"/>
</dbReference>
<comment type="subcellular location">
    <subcellularLocation>
        <location evidence="1 9">Cytoplasm</location>
    </subcellularLocation>
</comment>
<evidence type="ECO:0000256" key="8">
    <source>
        <dbReference type="ARBA" id="ARBA00023306"/>
    </source>
</evidence>
<dbReference type="PANTHER" id="PTHR30349">
    <property type="entry name" value="PHAGE INTEGRASE-RELATED"/>
    <property type="match status" value="1"/>
</dbReference>
<dbReference type="Pfam" id="PF00589">
    <property type="entry name" value="Phage_integrase"/>
    <property type="match status" value="1"/>
</dbReference>
<dbReference type="InterPro" id="IPR002104">
    <property type="entry name" value="Integrase_catalytic"/>
</dbReference>
<evidence type="ECO:0000313" key="13">
    <source>
        <dbReference type="Proteomes" id="UP000254575"/>
    </source>
</evidence>
<evidence type="ECO:0000259" key="11">
    <source>
        <dbReference type="PROSITE" id="PS51900"/>
    </source>
</evidence>
<dbReference type="OrthoDB" id="9801717at2"/>
<evidence type="ECO:0000256" key="1">
    <source>
        <dbReference type="ARBA" id="ARBA00004496"/>
    </source>
</evidence>
<dbReference type="EMBL" id="UHIA01000004">
    <property type="protein sequence ID" value="SUO98655.1"/>
    <property type="molecule type" value="Genomic_DNA"/>
</dbReference>
<evidence type="ECO:0000256" key="7">
    <source>
        <dbReference type="ARBA" id="ARBA00023172"/>
    </source>
</evidence>
<feature type="active site" evidence="9">
    <location>
        <position position="236"/>
    </location>
</feature>
<dbReference type="GO" id="GO:0005737">
    <property type="term" value="C:cytoplasm"/>
    <property type="evidence" value="ECO:0007669"/>
    <property type="project" value="UniProtKB-SubCell"/>
</dbReference>
<dbReference type="Gene3D" id="1.10.150.130">
    <property type="match status" value="1"/>
</dbReference>
<keyword evidence="3 9" id="KW-0132">Cell division</keyword>
<evidence type="ECO:0000259" key="10">
    <source>
        <dbReference type="PROSITE" id="PS51898"/>
    </source>
</evidence>
<dbReference type="InterPro" id="IPR011010">
    <property type="entry name" value="DNA_brk_join_enz"/>
</dbReference>
<gene>
    <name evidence="12" type="primary">xerC_3</name>
    <name evidence="9" type="synonym">xerC</name>
    <name evidence="12" type="ORF">NCTC10717_02411</name>
</gene>
<proteinExistence type="inferred from homology"/>
<comment type="function">
    <text evidence="9">Site-specific tyrosine recombinase, which acts by catalyzing the cutting and rejoining of the recombining DNA molecules. The XerC-XerD complex is essential to convert dimers of the bacterial chromosome into monomers to permit their segregation at cell division. It also contributes to the segregational stability of plasmids.</text>
</comment>
<dbReference type="GO" id="GO:0006313">
    <property type="term" value="P:DNA transposition"/>
    <property type="evidence" value="ECO:0007669"/>
    <property type="project" value="UniProtKB-UniRule"/>
</dbReference>
<evidence type="ECO:0000256" key="5">
    <source>
        <dbReference type="ARBA" id="ARBA00022908"/>
    </source>
</evidence>
<dbReference type="PROSITE" id="PS51900">
    <property type="entry name" value="CB"/>
    <property type="match status" value="1"/>
</dbReference>
<keyword evidence="6 9" id="KW-0238">DNA-binding</keyword>
<comment type="similarity">
    <text evidence="9">Belongs to the 'phage' integrase family. XerC subfamily.</text>
</comment>
<dbReference type="Pfam" id="PF02899">
    <property type="entry name" value="Phage_int_SAM_1"/>
    <property type="match status" value="1"/>
</dbReference>
<dbReference type="Proteomes" id="UP000254575">
    <property type="component" value="Unassembled WGS sequence"/>
</dbReference>
<accession>A0A380N1H6</accession>
<dbReference type="SUPFAM" id="SSF47823">
    <property type="entry name" value="lambda integrase-like, N-terminal domain"/>
    <property type="match status" value="1"/>
</dbReference>
<dbReference type="PROSITE" id="PS51898">
    <property type="entry name" value="TYR_RECOMBINASE"/>
    <property type="match status" value="1"/>
</dbReference>
<feature type="active site" evidence="9">
    <location>
        <position position="239"/>
    </location>
</feature>
<dbReference type="GO" id="GO:0003677">
    <property type="term" value="F:DNA binding"/>
    <property type="evidence" value="ECO:0007669"/>
    <property type="project" value="UniProtKB-UniRule"/>
</dbReference>
<dbReference type="GO" id="GO:0009037">
    <property type="term" value="F:tyrosine-based site-specific recombinase activity"/>
    <property type="evidence" value="ECO:0007669"/>
    <property type="project" value="UniProtKB-UniRule"/>
</dbReference>
<keyword evidence="4 9" id="KW-0159">Chromosome partition</keyword>
<keyword evidence="13" id="KW-1185">Reference proteome</keyword>
<dbReference type="HAMAP" id="MF_01808">
    <property type="entry name" value="Recomb_XerC_XerD"/>
    <property type="match status" value="1"/>
</dbReference>
<dbReference type="SUPFAM" id="SSF56349">
    <property type="entry name" value="DNA breaking-rejoining enzymes"/>
    <property type="match status" value="1"/>
</dbReference>
<organism evidence="12 13">
    <name type="scientific">Suttonella indologenes</name>
    <dbReference type="NCBI Taxonomy" id="13276"/>
    <lineage>
        <taxon>Bacteria</taxon>
        <taxon>Pseudomonadati</taxon>
        <taxon>Pseudomonadota</taxon>
        <taxon>Gammaproteobacteria</taxon>
        <taxon>Cardiobacteriales</taxon>
        <taxon>Cardiobacteriaceae</taxon>
        <taxon>Suttonella</taxon>
    </lineage>
</organism>
<evidence type="ECO:0000256" key="9">
    <source>
        <dbReference type="HAMAP-Rule" id="MF_01808"/>
    </source>
</evidence>
<dbReference type="InterPro" id="IPR050090">
    <property type="entry name" value="Tyrosine_recombinase_XerCD"/>
</dbReference>
<keyword evidence="8 9" id="KW-0131">Cell cycle</keyword>
<dbReference type="InterPro" id="IPR010998">
    <property type="entry name" value="Integrase_recombinase_N"/>
</dbReference>
<keyword evidence="5 9" id="KW-0229">DNA integration</keyword>
<evidence type="ECO:0000256" key="2">
    <source>
        <dbReference type="ARBA" id="ARBA00022490"/>
    </source>
</evidence>
<sequence>MSIDKYCDFLRFERELASLSIATYRRLLEQADRHFEHSLIRQNSHTLQSYLNRLRRQGIAANTLIQHRAALRGYFDWLKRQTLRADDPSLALVVPKIQNKILPKTLSPDQIRQLLQAPDAEAPASEWRNHALFELIYSSGLRLAEVAALNAAPFSPPPDELVILGKGGKERRIFIGRQAQTALQHWLKLRPQWLKNPAETALFLNQRGTRLSKRSIEKLLEQHAVRRLNGIHVSPHMLRHSFASHVLQSSADIRAVQEMLGHSDLSTTQKYTHLDFQHLAKIYDQAHPRARKKNQDGE</sequence>
<dbReference type="CDD" id="cd00798">
    <property type="entry name" value="INT_XerDC_C"/>
    <property type="match status" value="1"/>
</dbReference>
<dbReference type="InterPro" id="IPR013762">
    <property type="entry name" value="Integrase-like_cat_sf"/>
</dbReference>
<evidence type="ECO:0000256" key="6">
    <source>
        <dbReference type="ARBA" id="ARBA00023125"/>
    </source>
</evidence>
<feature type="domain" description="Tyr recombinase" evidence="10">
    <location>
        <begin position="101"/>
        <end position="284"/>
    </location>
</feature>
<feature type="domain" description="Core-binding (CB)" evidence="11">
    <location>
        <begin position="1"/>
        <end position="79"/>
    </location>
</feature>
<feature type="active site" evidence="9">
    <location>
        <position position="166"/>
    </location>
</feature>
<dbReference type="RefSeq" id="WP_115219448.1">
    <property type="nucleotide sequence ID" value="NZ_UHIA01000004.1"/>
</dbReference>
<dbReference type="AlphaFoldDB" id="A0A380N1H6"/>
<comment type="subunit">
    <text evidence="9">Forms a cyclic heterotetrameric complex composed of two molecules of XerC and two molecules of XerD.</text>
</comment>